<dbReference type="InterPro" id="IPR010559">
    <property type="entry name" value="Sig_transdc_His_kin_internal"/>
</dbReference>
<dbReference type="EMBL" id="JACLCP010000002">
    <property type="protein sequence ID" value="MBC2845090.1"/>
    <property type="molecule type" value="Genomic_DNA"/>
</dbReference>
<name>A0A842IQ09_9FLAO</name>
<keyword evidence="3" id="KW-0418">Kinase</keyword>
<dbReference type="RefSeq" id="WP_185788808.1">
    <property type="nucleotide sequence ID" value="NZ_JACLCP010000002.1"/>
</dbReference>
<organism evidence="3 4">
    <name type="scientific">Winogradskyella flava</name>
    <dbReference type="NCBI Taxonomy" id="1884876"/>
    <lineage>
        <taxon>Bacteria</taxon>
        <taxon>Pseudomonadati</taxon>
        <taxon>Bacteroidota</taxon>
        <taxon>Flavobacteriia</taxon>
        <taxon>Flavobacteriales</taxon>
        <taxon>Flavobacteriaceae</taxon>
        <taxon>Winogradskyella</taxon>
    </lineage>
</organism>
<evidence type="ECO:0000313" key="4">
    <source>
        <dbReference type="Proteomes" id="UP000533900"/>
    </source>
</evidence>
<dbReference type="InterPro" id="IPR050640">
    <property type="entry name" value="Bact_2-comp_sensor_kinase"/>
</dbReference>
<dbReference type="PANTHER" id="PTHR34220:SF7">
    <property type="entry name" value="SENSOR HISTIDINE KINASE YPDA"/>
    <property type="match status" value="1"/>
</dbReference>
<feature type="domain" description="Signal transduction histidine kinase internal region" evidence="2">
    <location>
        <begin position="157"/>
        <end position="234"/>
    </location>
</feature>
<evidence type="ECO:0000256" key="1">
    <source>
        <dbReference type="SAM" id="Phobius"/>
    </source>
</evidence>
<dbReference type="PANTHER" id="PTHR34220">
    <property type="entry name" value="SENSOR HISTIDINE KINASE YPDA"/>
    <property type="match status" value="1"/>
</dbReference>
<dbReference type="GO" id="GO:0000155">
    <property type="term" value="F:phosphorelay sensor kinase activity"/>
    <property type="evidence" value="ECO:0007669"/>
    <property type="project" value="InterPro"/>
</dbReference>
<comment type="caution">
    <text evidence="3">The sequence shown here is derived from an EMBL/GenBank/DDBJ whole genome shotgun (WGS) entry which is preliminary data.</text>
</comment>
<keyword evidence="1" id="KW-0472">Membrane</keyword>
<reference evidence="3" key="1">
    <citation type="submission" date="2020-08" db="EMBL/GenBank/DDBJ databases">
        <title>Winogradskyella ouciana sp. nov., isolated from the hadal seawater of the Mariana Trench.</title>
        <authorList>
            <person name="He X."/>
        </authorList>
    </citation>
    <scope>NUCLEOTIDE SEQUENCE [LARGE SCALE GENOMIC DNA]</scope>
    <source>
        <strain evidence="3">KCTC 52348</strain>
    </source>
</reference>
<keyword evidence="1" id="KW-0812">Transmembrane</keyword>
<keyword evidence="4" id="KW-1185">Reference proteome</keyword>
<evidence type="ECO:0000259" key="2">
    <source>
        <dbReference type="Pfam" id="PF06580"/>
    </source>
</evidence>
<dbReference type="Pfam" id="PF06580">
    <property type="entry name" value="His_kinase"/>
    <property type="match status" value="1"/>
</dbReference>
<evidence type="ECO:0000313" key="3">
    <source>
        <dbReference type="EMBL" id="MBC2845090.1"/>
    </source>
</evidence>
<dbReference type="AlphaFoldDB" id="A0A842IQ09"/>
<dbReference type="GO" id="GO:0016020">
    <property type="term" value="C:membrane"/>
    <property type="evidence" value="ECO:0007669"/>
    <property type="project" value="InterPro"/>
</dbReference>
<feature type="transmembrane region" description="Helical" evidence="1">
    <location>
        <begin position="75"/>
        <end position="99"/>
    </location>
</feature>
<feature type="transmembrane region" description="Helical" evidence="1">
    <location>
        <begin position="43"/>
        <end position="63"/>
    </location>
</feature>
<protein>
    <submittedName>
        <fullName evidence="3">Histidine kinase</fullName>
    </submittedName>
</protein>
<keyword evidence="3" id="KW-0808">Transferase</keyword>
<feature type="transmembrane region" description="Helical" evidence="1">
    <location>
        <begin position="12"/>
        <end position="31"/>
    </location>
</feature>
<proteinExistence type="predicted"/>
<accession>A0A842IQ09</accession>
<dbReference type="Proteomes" id="UP000533900">
    <property type="component" value="Unassembled WGS sequence"/>
</dbReference>
<keyword evidence="1" id="KW-1133">Transmembrane helix</keyword>
<gene>
    <name evidence="3" type="ORF">H7F21_08300</name>
</gene>
<sequence length="341" mass="40271">MNNIKFNKTDYQLLGIYFLVYWVWNSLDIFFETNQFSFTETFILIPVKIIQMTILLWFIKWVIETFLITYKSYIGLFSIGILGLFSIGFFFFLLINYYIPYGHIKWERLPSIGRTIFFNVEDSIINVSMPLVLFFGKKYYDYRKDQFMRINEQKELELKVLRAQFDPHFLYNNLNTIDALVDYSSKETIKAYISNLAALYRNLIQTKDEELVDLKKELDLIKNYFFLIETRFEGDYSFKIIEKASLDNKYVPNGALLTSIENIVKHNIADANNAITTSIYIEKEVIKIINTKNGATRREESFGTGLNNLKKRYQLLADKTIAIEDRDKEFILTLPILHVID</sequence>